<dbReference type="Pfam" id="PF25994">
    <property type="entry name" value="HH_AprE"/>
    <property type="match status" value="1"/>
</dbReference>
<comment type="subcellular location">
    <subcellularLocation>
        <location evidence="1">Cell inner membrane</location>
        <topology evidence="1">Single-pass membrane protein</topology>
    </subcellularLocation>
</comment>
<keyword evidence="3" id="KW-0813">Transport</keyword>
<keyword evidence="8 10" id="KW-0472">Membrane</keyword>
<proteinExistence type="inferred from homology"/>
<dbReference type="PROSITE" id="PS00543">
    <property type="entry name" value="HLYD_FAMILY"/>
    <property type="match status" value="1"/>
</dbReference>
<feature type="transmembrane region" description="Helical" evidence="10">
    <location>
        <begin position="29"/>
        <end position="50"/>
    </location>
</feature>
<protein>
    <recommendedName>
        <fullName evidence="14">Membrane fusion protein (MFP) family protein</fullName>
    </recommendedName>
</protein>
<dbReference type="AlphaFoldDB" id="A0A3B0TKE0"/>
<dbReference type="PRINTS" id="PR01490">
    <property type="entry name" value="RTXTOXIND"/>
</dbReference>
<dbReference type="NCBIfam" id="TIGR01843">
    <property type="entry name" value="type_I_hlyD"/>
    <property type="match status" value="1"/>
</dbReference>
<organism evidence="13">
    <name type="scientific">hydrothermal vent metagenome</name>
    <dbReference type="NCBI Taxonomy" id="652676"/>
    <lineage>
        <taxon>unclassified sequences</taxon>
        <taxon>metagenomes</taxon>
        <taxon>ecological metagenomes</taxon>
    </lineage>
</organism>
<feature type="domain" description="AprE-like long alpha-helical hairpin" evidence="11">
    <location>
        <begin position="106"/>
        <end position="287"/>
    </location>
</feature>
<evidence type="ECO:0008006" key="14">
    <source>
        <dbReference type="Google" id="ProtNLM"/>
    </source>
</evidence>
<dbReference type="GO" id="GO:0009306">
    <property type="term" value="P:protein secretion"/>
    <property type="evidence" value="ECO:0007669"/>
    <property type="project" value="InterPro"/>
</dbReference>
<dbReference type="SUPFAM" id="SSF56954">
    <property type="entry name" value="Outer membrane efflux proteins (OEP)"/>
    <property type="match status" value="1"/>
</dbReference>
<dbReference type="InterPro" id="IPR010129">
    <property type="entry name" value="T1SS_HlyD"/>
</dbReference>
<evidence type="ECO:0000256" key="7">
    <source>
        <dbReference type="ARBA" id="ARBA00022989"/>
    </source>
</evidence>
<keyword evidence="6 10" id="KW-0812">Transmembrane</keyword>
<evidence type="ECO:0000256" key="6">
    <source>
        <dbReference type="ARBA" id="ARBA00022692"/>
    </source>
</evidence>
<reference evidence="13" key="1">
    <citation type="submission" date="2018-06" db="EMBL/GenBank/DDBJ databases">
        <authorList>
            <person name="Zhirakovskaya E."/>
        </authorList>
    </citation>
    <scope>NUCLEOTIDE SEQUENCE</scope>
</reference>
<evidence type="ECO:0000259" key="11">
    <source>
        <dbReference type="Pfam" id="PF25994"/>
    </source>
</evidence>
<feature type="domain" description="AprE-like beta-barrel" evidence="12">
    <location>
        <begin position="331"/>
        <end position="418"/>
    </location>
</feature>
<keyword evidence="4" id="KW-1003">Cell membrane</keyword>
<keyword evidence="9" id="KW-0175">Coiled coil</keyword>
<name>A0A3B0TKE0_9ZZZZ</name>
<gene>
    <name evidence="13" type="ORF">MNBD_ALPHA09-1245</name>
</gene>
<feature type="coiled-coil region" evidence="9">
    <location>
        <begin position="239"/>
        <end position="266"/>
    </location>
</feature>
<accession>A0A3B0TKE0</accession>
<evidence type="ECO:0000256" key="1">
    <source>
        <dbReference type="ARBA" id="ARBA00004377"/>
    </source>
</evidence>
<dbReference type="PANTHER" id="PTHR30386:SF26">
    <property type="entry name" value="TRANSPORT PROTEIN COMB"/>
    <property type="match status" value="1"/>
</dbReference>
<keyword evidence="7 10" id="KW-1133">Transmembrane helix</keyword>
<comment type="similarity">
    <text evidence="2">Belongs to the membrane fusion protein (MFP) (TC 8.A.1) family.</text>
</comment>
<evidence type="ECO:0000256" key="9">
    <source>
        <dbReference type="SAM" id="Coils"/>
    </source>
</evidence>
<evidence type="ECO:0000313" key="13">
    <source>
        <dbReference type="EMBL" id="VAW17210.1"/>
    </source>
</evidence>
<evidence type="ECO:0000256" key="8">
    <source>
        <dbReference type="ARBA" id="ARBA00023136"/>
    </source>
</evidence>
<dbReference type="Gene3D" id="2.40.30.170">
    <property type="match status" value="1"/>
</dbReference>
<dbReference type="EMBL" id="UOEM01000102">
    <property type="protein sequence ID" value="VAW17210.1"/>
    <property type="molecule type" value="Genomic_DNA"/>
</dbReference>
<dbReference type="InterPro" id="IPR058781">
    <property type="entry name" value="HH_AprE-like"/>
</dbReference>
<dbReference type="InterPro" id="IPR006144">
    <property type="entry name" value="Secretion_HlyD_CS"/>
</dbReference>
<evidence type="ECO:0000259" key="12">
    <source>
        <dbReference type="Pfam" id="PF26002"/>
    </source>
</evidence>
<dbReference type="Pfam" id="PF26002">
    <property type="entry name" value="Beta-barrel_AprE"/>
    <property type="match status" value="1"/>
</dbReference>
<dbReference type="InterPro" id="IPR058982">
    <property type="entry name" value="Beta-barrel_AprE"/>
</dbReference>
<dbReference type="GO" id="GO:0005886">
    <property type="term" value="C:plasma membrane"/>
    <property type="evidence" value="ECO:0007669"/>
    <property type="project" value="UniProtKB-SubCell"/>
</dbReference>
<evidence type="ECO:0000256" key="10">
    <source>
        <dbReference type="SAM" id="Phobius"/>
    </source>
</evidence>
<sequence>MFRSKNDLKISGERLTVPLSMEDGTVPGVVRNLLSLVLVLILAVIIWASFAEVRELAITEGTLVPSGSETVVEHLEGGIVEQVLVTEGQLVEIGAPLMRLRAVATASDLEQLAARTTGLRLEKLRATANLADTPPDFGELGAKFPQIASTQMKIFLSQRELTYSRARASAARVARQKAEIAALKRQSAAIGEQLTIQAEQLAMREEMLREGFTSRKDYLDAQSRFRQAQADLAAIDGALAAAREGLAEAQNRASEDKAEARRALLEDDARISRELVEAEQGLLKFRDRSDRLYIRSPIRGTVKELATQSIGKVLRPGDVAARIVPIGERVVAEVQVRPRDIAYVAPGLDAEITITALDPNVHGKLGGRVTRVSPSTFQTDKGETYYRAVIELETVAKGTSALPALLPGMIVQANIVTGAKSVMRYLLKPVVRSLDAAFSER</sequence>
<evidence type="ECO:0000256" key="5">
    <source>
        <dbReference type="ARBA" id="ARBA00022519"/>
    </source>
</evidence>
<evidence type="ECO:0000256" key="3">
    <source>
        <dbReference type="ARBA" id="ARBA00022448"/>
    </source>
</evidence>
<dbReference type="PANTHER" id="PTHR30386">
    <property type="entry name" value="MEMBRANE FUSION SUBUNIT OF EMRAB-TOLC MULTIDRUG EFFLUX PUMP"/>
    <property type="match status" value="1"/>
</dbReference>
<evidence type="ECO:0000256" key="2">
    <source>
        <dbReference type="ARBA" id="ARBA00009477"/>
    </source>
</evidence>
<keyword evidence="5" id="KW-0997">Cell inner membrane</keyword>
<dbReference type="InterPro" id="IPR050739">
    <property type="entry name" value="MFP"/>
</dbReference>
<evidence type="ECO:0000256" key="4">
    <source>
        <dbReference type="ARBA" id="ARBA00022475"/>
    </source>
</evidence>